<organism evidence="1 2">
    <name type="scientific">Scophthalmus maximus</name>
    <name type="common">Turbot</name>
    <name type="synonym">Psetta maxima</name>
    <dbReference type="NCBI Taxonomy" id="52904"/>
    <lineage>
        <taxon>Eukaryota</taxon>
        <taxon>Metazoa</taxon>
        <taxon>Chordata</taxon>
        <taxon>Craniata</taxon>
        <taxon>Vertebrata</taxon>
        <taxon>Euteleostomi</taxon>
        <taxon>Actinopterygii</taxon>
        <taxon>Neopterygii</taxon>
        <taxon>Teleostei</taxon>
        <taxon>Neoteleostei</taxon>
        <taxon>Acanthomorphata</taxon>
        <taxon>Carangaria</taxon>
        <taxon>Pleuronectiformes</taxon>
        <taxon>Pleuronectoidei</taxon>
        <taxon>Scophthalmidae</taxon>
        <taxon>Scophthalmus</taxon>
    </lineage>
</organism>
<name>A0A6A4RML3_SCOMX</name>
<dbReference type="GO" id="GO:2001224">
    <property type="term" value="P:positive regulation of neuron migration"/>
    <property type="evidence" value="ECO:0007669"/>
    <property type="project" value="TreeGrafter"/>
</dbReference>
<protein>
    <submittedName>
        <fullName evidence="1">Uncharacterized protein</fullName>
    </submittedName>
</protein>
<dbReference type="InterPro" id="IPR024849">
    <property type="entry name" value="Shootin-1"/>
</dbReference>
<sequence length="97" mass="10364">MNVLELQFQIERSCRESAEAIAVQVTKENKTLKRRSQMLLPLIPELPEGPAAVASDPDADLAVDLGGDARGAETTLLLLENQAKIAGDYPHGAHSTG</sequence>
<dbReference type="GO" id="GO:0048812">
    <property type="term" value="P:neuron projection morphogenesis"/>
    <property type="evidence" value="ECO:0007669"/>
    <property type="project" value="TreeGrafter"/>
</dbReference>
<dbReference type="AlphaFoldDB" id="A0A6A4RML3"/>
<dbReference type="EMBL" id="VEVO01004929">
    <property type="protein sequence ID" value="KAF0021565.1"/>
    <property type="molecule type" value="Genomic_DNA"/>
</dbReference>
<dbReference type="GO" id="GO:0005737">
    <property type="term" value="C:cytoplasm"/>
    <property type="evidence" value="ECO:0007669"/>
    <property type="project" value="TreeGrafter"/>
</dbReference>
<dbReference type="Proteomes" id="UP000438429">
    <property type="component" value="Unassembled WGS sequence"/>
</dbReference>
<dbReference type="PANTHER" id="PTHR46606">
    <property type="entry name" value="SHOOTIN-1"/>
    <property type="match status" value="1"/>
</dbReference>
<proteinExistence type="predicted"/>
<dbReference type="PANTHER" id="PTHR46606:SF4">
    <property type="entry name" value="SHOOTIN-1"/>
    <property type="match status" value="1"/>
</dbReference>
<dbReference type="GO" id="GO:0031252">
    <property type="term" value="C:cell leading edge"/>
    <property type="evidence" value="ECO:0007669"/>
    <property type="project" value="TreeGrafter"/>
</dbReference>
<accession>A0A6A4RML3</accession>
<reference evidence="1 2" key="1">
    <citation type="submission" date="2019-06" db="EMBL/GenBank/DDBJ databases">
        <title>Draft genomes of female and male turbot (Scophthalmus maximus).</title>
        <authorList>
            <person name="Xu H."/>
            <person name="Xu X.-W."/>
            <person name="Shao C."/>
            <person name="Chen S."/>
        </authorList>
    </citation>
    <scope>NUCLEOTIDE SEQUENCE [LARGE SCALE GENOMIC DNA]</scope>
    <source>
        <strain evidence="1">Ysfricsl-2016a</strain>
        <tissue evidence="1">Blood</tissue>
    </source>
</reference>
<evidence type="ECO:0000313" key="2">
    <source>
        <dbReference type="Proteomes" id="UP000438429"/>
    </source>
</evidence>
<comment type="caution">
    <text evidence="1">The sequence shown here is derived from an EMBL/GenBank/DDBJ whole genome shotgun (WGS) entry which is preliminary data.</text>
</comment>
<evidence type="ECO:0000313" key="1">
    <source>
        <dbReference type="EMBL" id="KAF0021565.1"/>
    </source>
</evidence>
<dbReference type="GO" id="GO:0044295">
    <property type="term" value="C:axonal growth cone"/>
    <property type="evidence" value="ECO:0007669"/>
    <property type="project" value="TreeGrafter"/>
</dbReference>
<gene>
    <name evidence="1" type="ORF">F2P81_026182</name>
</gene>